<reference evidence="3" key="1">
    <citation type="submission" date="2023-07" db="EMBL/GenBank/DDBJ databases">
        <title>Stenotrophomonas isolates from soil.</title>
        <authorList>
            <person name="Sharma V."/>
            <person name="Zur-Pinska J."/>
            <person name="Hay A.G."/>
        </authorList>
    </citation>
    <scope>NUCLEOTIDE SEQUENCE</scope>
    <source>
        <strain evidence="3">C2</strain>
    </source>
</reference>
<sequence>MGPETLIGTAAAAIALVVVLALFNKKRQPPSRIFKCGRCGSAAHHNDRTSNAWRNGKTRFFCQACHRQWLQSQPPSERRSGDARSDFTSSTKNGGCLGVLALLAVLPLGGWLAWACI</sequence>
<evidence type="ECO:0000313" key="3">
    <source>
        <dbReference type="EMBL" id="MDN8667728.1"/>
    </source>
</evidence>
<name>A0ABT8Q8X6_9GAMM</name>
<proteinExistence type="predicted"/>
<dbReference type="RefSeq" id="WP_059064240.1">
    <property type="nucleotide sequence ID" value="NZ_CBCSJV010000002.1"/>
</dbReference>
<keyword evidence="2" id="KW-0812">Transmembrane</keyword>
<comment type="caution">
    <text evidence="3">The sequence shown here is derived from an EMBL/GenBank/DDBJ whole genome shotgun (WGS) entry which is preliminary data.</text>
</comment>
<accession>A0ABT8Q8X6</accession>
<feature type="transmembrane region" description="Helical" evidence="2">
    <location>
        <begin position="6"/>
        <end position="23"/>
    </location>
</feature>
<organism evidence="3 4">
    <name type="scientific">Stenotrophomonas indicatrix</name>
    <dbReference type="NCBI Taxonomy" id="2045451"/>
    <lineage>
        <taxon>Bacteria</taxon>
        <taxon>Pseudomonadati</taxon>
        <taxon>Pseudomonadota</taxon>
        <taxon>Gammaproteobacteria</taxon>
        <taxon>Lysobacterales</taxon>
        <taxon>Lysobacteraceae</taxon>
        <taxon>Stenotrophomonas</taxon>
    </lineage>
</organism>
<protein>
    <submittedName>
        <fullName evidence="3">Uncharacterized protein</fullName>
    </submittedName>
</protein>
<dbReference type="EMBL" id="JAUKNN010000001">
    <property type="protein sequence ID" value="MDN8667728.1"/>
    <property type="molecule type" value="Genomic_DNA"/>
</dbReference>
<feature type="compositionally biased region" description="Basic and acidic residues" evidence="1">
    <location>
        <begin position="76"/>
        <end position="85"/>
    </location>
</feature>
<feature type="region of interest" description="Disordered" evidence="1">
    <location>
        <begin position="71"/>
        <end position="92"/>
    </location>
</feature>
<gene>
    <name evidence="3" type="ORF">Q0S36_00080</name>
</gene>
<dbReference type="Proteomes" id="UP001174315">
    <property type="component" value="Unassembled WGS sequence"/>
</dbReference>
<evidence type="ECO:0000256" key="2">
    <source>
        <dbReference type="SAM" id="Phobius"/>
    </source>
</evidence>
<evidence type="ECO:0000256" key="1">
    <source>
        <dbReference type="SAM" id="MobiDB-lite"/>
    </source>
</evidence>
<feature type="transmembrane region" description="Helical" evidence="2">
    <location>
        <begin position="94"/>
        <end position="114"/>
    </location>
</feature>
<keyword evidence="4" id="KW-1185">Reference proteome</keyword>
<keyword evidence="2" id="KW-0472">Membrane</keyword>
<keyword evidence="2" id="KW-1133">Transmembrane helix</keyword>
<evidence type="ECO:0000313" key="4">
    <source>
        <dbReference type="Proteomes" id="UP001174315"/>
    </source>
</evidence>